<dbReference type="PROSITE" id="PS51186">
    <property type="entry name" value="GNAT"/>
    <property type="match status" value="2"/>
</dbReference>
<dbReference type="SUPFAM" id="SSF55729">
    <property type="entry name" value="Acyl-CoA N-acyltransferases (Nat)"/>
    <property type="match status" value="1"/>
</dbReference>
<feature type="domain" description="N-acetyltransferase" evidence="1">
    <location>
        <begin position="13"/>
        <end position="169"/>
    </location>
</feature>
<name>A0A4Y1YJG5_9PROT</name>
<dbReference type="EMBL" id="AP019755">
    <property type="protein sequence ID" value="BBL33948.1"/>
    <property type="molecule type" value="Genomic_DNA"/>
</dbReference>
<organism evidence="2 3">
    <name type="scientific">Nitrosomonas stercoris</name>
    <dbReference type="NCBI Taxonomy" id="1444684"/>
    <lineage>
        <taxon>Bacteria</taxon>
        <taxon>Pseudomonadati</taxon>
        <taxon>Pseudomonadota</taxon>
        <taxon>Betaproteobacteria</taxon>
        <taxon>Nitrosomonadales</taxon>
        <taxon>Nitrosomonadaceae</taxon>
        <taxon>Nitrosomonas</taxon>
    </lineage>
</organism>
<dbReference type="GO" id="GO:0016747">
    <property type="term" value="F:acyltransferase activity, transferring groups other than amino-acyl groups"/>
    <property type="evidence" value="ECO:0007669"/>
    <property type="project" value="InterPro"/>
</dbReference>
<dbReference type="Proteomes" id="UP000316473">
    <property type="component" value="Chromosome"/>
</dbReference>
<reference evidence="2 3" key="1">
    <citation type="submission" date="2019-06" db="EMBL/GenBank/DDBJ databases">
        <title>Nitrosomonas stercoris KYUHI-S whole genome shotgun sequence.</title>
        <authorList>
            <person name="Nakagawa T."/>
            <person name="Tsuchiya Y."/>
            <person name="Takahashi R."/>
        </authorList>
    </citation>
    <scope>NUCLEOTIDE SEQUENCE [LARGE SCALE GENOMIC DNA]</scope>
    <source>
        <strain evidence="2 3">KYUHI-S</strain>
    </source>
</reference>
<accession>A0A4Y1YJG5</accession>
<evidence type="ECO:0000313" key="3">
    <source>
        <dbReference type="Proteomes" id="UP000316473"/>
    </source>
</evidence>
<gene>
    <name evidence="2" type="ORF">Nstercoris_00176</name>
</gene>
<dbReference type="InterPro" id="IPR039968">
    <property type="entry name" value="BcerS-like"/>
</dbReference>
<dbReference type="PANTHER" id="PTHR41368">
    <property type="entry name" value="PROTEIN YGHO"/>
    <property type="match status" value="1"/>
</dbReference>
<evidence type="ECO:0000313" key="2">
    <source>
        <dbReference type="EMBL" id="BBL33948.1"/>
    </source>
</evidence>
<dbReference type="AlphaFoldDB" id="A0A4Y1YJG5"/>
<dbReference type="PANTHER" id="PTHR41368:SF1">
    <property type="entry name" value="PROTEIN YGHO"/>
    <property type="match status" value="1"/>
</dbReference>
<protein>
    <recommendedName>
        <fullName evidence="1">N-acetyltransferase domain-containing protein</fullName>
    </recommendedName>
</protein>
<sequence length="385" mass="44667">MNISPGALSKQAIKILPVSGFRDIGKFIDVPWQIYANDPMWVPPLRLERRLHFSRFNPYFKHAHWQGWIAYHNGQPVGRISAQIDTLHQQRYGAGTGHFGMLESINDSTVFSALMQTAETWLVERGVSHISGPFNFSINQECGVLVQGFDTPSVFMMPYSAKWYAELLEQYGYIPCKDLLAYWLETDFEPPSAMRAIERKYQSQIQIRTLRRDRFNEEIEIMRSIFNEAWSDNWGFVPFTKEEFAELGDSLRWLVPDEYVRIAEMDGEPVAFIVILPNLNEILPTLNGRLFPFGWLQLIRKLKANTITTARVPLMGVRKRFHNTLPGIALAFKVIDALRKIVHAKGVQHVELSWILEDNLSMRSILERIGAREYKRYRIYEKILA</sequence>
<feature type="domain" description="N-acetyltransferase" evidence="1">
    <location>
        <begin position="205"/>
        <end position="385"/>
    </location>
</feature>
<dbReference type="KEGG" id="nst:Nstercoris_00176"/>
<dbReference type="Gene3D" id="3.40.630.30">
    <property type="match status" value="1"/>
</dbReference>
<evidence type="ECO:0000259" key="1">
    <source>
        <dbReference type="PROSITE" id="PS51186"/>
    </source>
</evidence>
<proteinExistence type="predicted"/>
<dbReference type="InterPro" id="IPR000182">
    <property type="entry name" value="GNAT_dom"/>
</dbReference>
<keyword evidence="3" id="KW-1185">Reference proteome</keyword>
<dbReference type="InterPro" id="IPR016181">
    <property type="entry name" value="Acyl_CoA_acyltransferase"/>
</dbReference>